<dbReference type="EMBL" id="MU005774">
    <property type="protein sequence ID" value="KAF2707138.1"/>
    <property type="molecule type" value="Genomic_DNA"/>
</dbReference>
<feature type="region of interest" description="Disordered" evidence="1">
    <location>
        <begin position="1"/>
        <end position="45"/>
    </location>
</feature>
<name>A0A6G1K2W1_9PLEO</name>
<dbReference type="AlphaFoldDB" id="A0A6G1K2W1"/>
<sequence>MANGFRADSNSLLKDELESNVRSSRVDSAEPGEEANTDGATADPKKILAELESFACRSKRTSMKWGEDTNNLEELRSKLATLSSSGRENAPPSFKTNGFQLLPAQLEVESRPSTLGHRAPLAKELVPSAIALQLEKTGCSWENAVCMTKYLFGSGLDGYKAQHEKEHVIKLAKQEYDHIWQDFLQNEAAENATRLSCQIVATNIAAGAEHEDLLELLRPYHV</sequence>
<organism evidence="2 3">
    <name type="scientific">Pleomassaria siparia CBS 279.74</name>
    <dbReference type="NCBI Taxonomy" id="1314801"/>
    <lineage>
        <taxon>Eukaryota</taxon>
        <taxon>Fungi</taxon>
        <taxon>Dikarya</taxon>
        <taxon>Ascomycota</taxon>
        <taxon>Pezizomycotina</taxon>
        <taxon>Dothideomycetes</taxon>
        <taxon>Pleosporomycetidae</taxon>
        <taxon>Pleosporales</taxon>
        <taxon>Pleomassariaceae</taxon>
        <taxon>Pleomassaria</taxon>
    </lineage>
</organism>
<protein>
    <submittedName>
        <fullName evidence="2">Uncharacterized protein</fullName>
    </submittedName>
</protein>
<keyword evidence="3" id="KW-1185">Reference proteome</keyword>
<evidence type="ECO:0000256" key="1">
    <source>
        <dbReference type="SAM" id="MobiDB-lite"/>
    </source>
</evidence>
<accession>A0A6G1K2W1</accession>
<proteinExistence type="predicted"/>
<reference evidence="2" key="1">
    <citation type="journal article" date="2020" name="Stud. Mycol.">
        <title>101 Dothideomycetes genomes: a test case for predicting lifestyles and emergence of pathogens.</title>
        <authorList>
            <person name="Haridas S."/>
            <person name="Albert R."/>
            <person name="Binder M."/>
            <person name="Bloem J."/>
            <person name="Labutti K."/>
            <person name="Salamov A."/>
            <person name="Andreopoulos B."/>
            <person name="Baker S."/>
            <person name="Barry K."/>
            <person name="Bills G."/>
            <person name="Bluhm B."/>
            <person name="Cannon C."/>
            <person name="Castanera R."/>
            <person name="Culley D."/>
            <person name="Daum C."/>
            <person name="Ezra D."/>
            <person name="Gonzalez J."/>
            <person name="Henrissat B."/>
            <person name="Kuo A."/>
            <person name="Liang C."/>
            <person name="Lipzen A."/>
            <person name="Lutzoni F."/>
            <person name="Magnuson J."/>
            <person name="Mondo S."/>
            <person name="Nolan M."/>
            <person name="Ohm R."/>
            <person name="Pangilinan J."/>
            <person name="Park H.-J."/>
            <person name="Ramirez L."/>
            <person name="Alfaro M."/>
            <person name="Sun H."/>
            <person name="Tritt A."/>
            <person name="Yoshinaga Y."/>
            <person name="Zwiers L.-H."/>
            <person name="Turgeon B."/>
            <person name="Goodwin S."/>
            <person name="Spatafora J."/>
            <person name="Crous P."/>
            <person name="Grigoriev I."/>
        </authorList>
    </citation>
    <scope>NUCLEOTIDE SEQUENCE</scope>
    <source>
        <strain evidence="2">CBS 279.74</strain>
    </source>
</reference>
<evidence type="ECO:0000313" key="2">
    <source>
        <dbReference type="EMBL" id="KAF2707138.1"/>
    </source>
</evidence>
<evidence type="ECO:0000313" key="3">
    <source>
        <dbReference type="Proteomes" id="UP000799428"/>
    </source>
</evidence>
<gene>
    <name evidence="2" type="ORF">K504DRAFT_51082</name>
</gene>
<feature type="compositionally biased region" description="Basic and acidic residues" evidence="1">
    <location>
        <begin position="13"/>
        <end position="28"/>
    </location>
</feature>
<dbReference type="Proteomes" id="UP000799428">
    <property type="component" value="Unassembled WGS sequence"/>
</dbReference>
<dbReference type="OrthoDB" id="3796937at2759"/>